<proteinExistence type="predicted"/>
<feature type="region of interest" description="Disordered" evidence="1">
    <location>
        <begin position="1"/>
        <end position="39"/>
    </location>
</feature>
<organism evidence="2 3">
    <name type="scientific">Vanilla planifolia</name>
    <name type="common">Vanilla</name>
    <dbReference type="NCBI Taxonomy" id="51239"/>
    <lineage>
        <taxon>Eukaryota</taxon>
        <taxon>Viridiplantae</taxon>
        <taxon>Streptophyta</taxon>
        <taxon>Embryophyta</taxon>
        <taxon>Tracheophyta</taxon>
        <taxon>Spermatophyta</taxon>
        <taxon>Magnoliopsida</taxon>
        <taxon>Liliopsida</taxon>
        <taxon>Asparagales</taxon>
        <taxon>Orchidaceae</taxon>
        <taxon>Vanilloideae</taxon>
        <taxon>Vanilleae</taxon>
        <taxon>Vanilla</taxon>
    </lineage>
</organism>
<gene>
    <name evidence="2" type="ORF">HPP92_002970</name>
</gene>
<evidence type="ECO:0000256" key="1">
    <source>
        <dbReference type="SAM" id="MobiDB-lite"/>
    </source>
</evidence>
<evidence type="ECO:0000313" key="3">
    <source>
        <dbReference type="Proteomes" id="UP000639772"/>
    </source>
</evidence>
<protein>
    <submittedName>
        <fullName evidence="2">Uncharacterized protein</fullName>
    </submittedName>
</protein>
<dbReference type="AlphaFoldDB" id="A0A835VN00"/>
<reference evidence="2 3" key="1">
    <citation type="journal article" date="2020" name="Nat. Food">
        <title>A phased Vanilla planifolia genome enables genetic improvement of flavour and production.</title>
        <authorList>
            <person name="Hasing T."/>
            <person name="Tang H."/>
            <person name="Brym M."/>
            <person name="Khazi F."/>
            <person name="Huang T."/>
            <person name="Chambers A.H."/>
        </authorList>
    </citation>
    <scope>NUCLEOTIDE SEQUENCE [LARGE SCALE GENOMIC DNA]</scope>
    <source>
        <tissue evidence="2">Leaf</tissue>
    </source>
</reference>
<name>A0A835VN00_VANPL</name>
<evidence type="ECO:0000313" key="2">
    <source>
        <dbReference type="EMBL" id="KAG0502898.1"/>
    </source>
</evidence>
<comment type="caution">
    <text evidence="2">The sequence shown here is derived from an EMBL/GenBank/DDBJ whole genome shotgun (WGS) entry which is preliminary data.</text>
</comment>
<sequence>MVRQRQQLTGFLGETAELPDGSRNPNPASPCRKLHASAVPEQSPVIESAADAARSRWKIMPLLNSKRSRQQIRLAITFEERLSETMLAHGPGERLAIFKDAAEAAGVDEVLIFLPFDT</sequence>
<dbReference type="Proteomes" id="UP000639772">
    <property type="component" value="Chromosome 1"/>
</dbReference>
<dbReference type="EMBL" id="JADCNM010000001">
    <property type="protein sequence ID" value="KAG0502898.1"/>
    <property type="molecule type" value="Genomic_DNA"/>
</dbReference>
<accession>A0A835VN00</accession>